<evidence type="ECO:0000313" key="3">
    <source>
        <dbReference type="EMBL" id="CAK0851570.1"/>
    </source>
</evidence>
<feature type="region of interest" description="Disordered" evidence="1">
    <location>
        <begin position="24"/>
        <end position="63"/>
    </location>
</feature>
<feature type="compositionally biased region" description="Low complexity" evidence="1">
    <location>
        <begin position="106"/>
        <end position="117"/>
    </location>
</feature>
<dbReference type="PANTHER" id="PTHR47642:SF6">
    <property type="entry name" value="ATP-DEPENDENT DNA HELICASE"/>
    <property type="match status" value="1"/>
</dbReference>
<dbReference type="InterPro" id="IPR027417">
    <property type="entry name" value="P-loop_NTPase"/>
</dbReference>
<dbReference type="InterPro" id="IPR025476">
    <property type="entry name" value="Helitron_helicase-like"/>
</dbReference>
<feature type="region of interest" description="Disordered" evidence="1">
    <location>
        <begin position="93"/>
        <end position="147"/>
    </location>
</feature>
<proteinExistence type="predicted"/>
<keyword evidence="4" id="KW-1185">Reference proteome</keyword>
<dbReference type="Pfam" id="PF14214">
    <property type="entry name" value="Helitron_like_N"/>
    <property type="match status" value="1"/>
</dbReference>
<sequence>DCSREPYPLDPPRGRADMARLARKRPAAAIEAPASSGAAGGLRRRRRVAAAGPAQAPRRVTLGPAEHARIAEAARGGLTVGDLVRNLGMSKRRGRALRSQHGCQGAAPLTPNRAPRAAAPPPRAARRARGKQAAAAAARGRSRSRVTLGAAEHARIAEAARAGARTGDLAKDFGLSKSRAKALRALYGAQGAAPLTPDRLTARVAQAVRAGATRATLSAADHARVAEAVRDGAGPSDLRRDFGLSARRARELRRQYSAEGAAPMAPSRAPRRARRADAASTWLTESNRCFAVGAGRPPRPVEELSGGPAEDAEAPDGIRRGRRWMALGSWTFCPRCGRRNATGPWAATGCVETAAAACPGGCDLPPSAMERAAPRRLAPRSACVDAGEWAAAVAEAEWVACTQCSGVWHWGKPVDAPPGASESGRAVHCGACASCKAAAAQPRSGTANAGTFRAAAGDEGAAQRCVFELTEEEAASLPITDLQCDYTSVRGGRAPTACKKKTSVVRARWRARDVQAGLPTPRARAAFAWLMEHSEAYRRYYEMHLQKLAALQEAGEGARWIYTAELLLRMPGVEAAARPVLYPTSAFGDSDLRPRLRALNLAAENGKPSIKASFMRKLCRRCVAYQTDFPLFALLYDIALARQLSSLVAIAKQQRIAPDEAAGEMQNFSGFWQWEREKLEDVCRQMAEHPEYVASCQRPGAARDVESEWKRGLPNVFMTIAPAEWKALLQDGMFARVREASDLTELQPALTLHLYHTITTLFEKVVLASPSECGFKRVFQYVLRIEFQGRGTLHVHVLAWVEFDTKANIFGYAPSMTGRSPGGTDPGIVPEDPRLLRFLEKLFTGSADAQCNNGHHNFLNYVTSYEMKGSDALQFQSRESEAENCSAWRQTYRLLCNKAPLEPEMTVEFATKPLMLASYRGRHLHAPLPRDRTAPDESRVNDGELLHRAYLERDLREEVAPAIGDARPSQELSYIQWARERKIHNGRAAPSQPRRGRGADKSMQALAVRFPFELLDNFVGAWRAMFLPHAADSDALRAAMSEGVPVLPAKALWPADAAAAGTRYLKAALMAAQDNFDNDDAANPGLLQEVVKDMVLRGLETARIRTFVARLRACRLLICRIDAVEDVDARRRAVAAWDLRKARRVEKLIWSPEQNQVLDAVRAGVEVADANVAPTSRFLLVTGGPGTGKTSVVLQCAIDAASTGCRVLIACPIGALVSAYRQQLPPGLDIVVETIHSSFKITRKADAQYVPPGRLRHFDLLVFDECSQPEDRVWREMRTALRELSPGPFVVFVGDFQQLQPIHGASVMQSSLLAQARQGKTRHVELQQHPFARCTDPPMLDFLSYARERQPTRGMLAHFFQGRRLRRGGAQAVQHAMATEKDRAGKYFTFLTVTNAAARALNLLRLRMEFGIDEEELGAHGVPGDPGAGGGRMIFRKGMRLRLTRNIDKDQGFVNGCLGHVEEVLSVQPPVFVLRTTENTRLLVHYVFADGQKFMPCTYGWAMTIRRSQGSTLDMGAICFDRTRRAPTAGRKRPDRGYAYVALSRFRTRDSVFLLGRIRATDWLPVGGDPSAEQTCAGLGRRGRRVGPGGAHPALLGVGGGTLGQDGLGILGEPKSASS</sequence>
<feature type="non-terminal residue" evidence="3">
    <location>
        <position position="1"/>
    </location>
</feature>
<protein>
    <recommendedName>
        <fullName evidence="2">Helitron helicase-like domain-containing protein</fullName>
    </recommendedName>
</protein>
<accession>A0ABN9TYY5</accession>
<feature type="region of interest" description="Disordered" evidence="1">
    <location>
        <begin position="294"/>
        <end position="317"/>
    </location>
</feature>
<dbReference type="Gene3D" id="3.40.50.300">
    <property type="entry name" value="P-loop containing nucleotide triphosphate hydrolases"/>
    <property type="match status" value="1"/>
</dbReference>
<dbReference type="Pfam" id="PF13604">
    <property type="entry name" value="AAA_30"/>
    <property type="match status" value="1"/>
</dbReference>
<feature type="domain" description="Helitron helicase-like" evidence="2">
    <location>
        <begin position="711"/>
        <end position="798"/>
    </location>
</feature>
<dbReference type="Proteomes" id="UP001189429">
    <property type="component" value="Unassembled WGS sequence"/>
</dbReference>
<organism evidence="3 4">
    <name type="scientific">Prorocentrum cordatum</name>
    <dbReference type="NCBI Taxonomy" id="2364126"/>
    <lineage>
        <taxon>Eukaryota</taxon>
        <taxon>Sar</taxon>
        <taxon>Alveolata</taxon>
        <taxon>Dinophyceae</taxon>
        <taxon>Prorocentrales</taxon>
        <taxon>Prorocentraceae</taxon>
        <taxon>Prorocentrum</taxon>
    </lineage>
</organism>
<dbReference type="SUPFAM" id="SSF52540">
    <property type="entry name" value="P-loop containing nucleoside triphosphate hydrolases"/>
    <property type="match status" value="2"/>
</dbReference>
<name>A0ABN9TYY5_9DINO</name>
<comment type="caution">
    <text evidence="3">The sequence shown here is derived from an EMBL/GenBank/DDBJ whole genome shotgun (WGS) entry which is preliminary data.</text>
</comment>
<dbReference type="InterPro" id="IPR051055">
    <property type="entry name" value="PIF1_helicase"/>
</dbReference>
<evidence type="ECO:0000256" key="1">
    <source>
        <dbReference type="SAM" id="MobiDB-lite"/>
    </source>
</evidence>
<reference evidence="3" key="1">
    <citation type="submission" date="2023-10" db="EMBL/GenBank/DDBJ databases">
        <authorList>
            <person name="Chen Y."/>
            <person name="Shah S."/>
            <person name="Dougan E. K."/>
            <person name="Thang M."/>
            <person name="Chan C."/>
        </authorList>
    </citation>
    <scope>NUCLEOTIDE SEQUENCE [LARGE SCALE GENOMIC DNA]</scope>
</reference>
<gene>
    <name evidence="3" type="ORF">PCOR1329_LOCUS43692</name>
</gene>
<evidence type="ECO:0000259" key="2">
    <source>
        <dbReference type="Pfam" id="PF14214"/>
    </source>
</evidence>
<dbReference type="EMBL" id="CAUYUJ010015252">
    <property type="protein sequence ID" value="CAK0851570.1"/>
    <property type="molecule type" value="Genomic_DNA"/>
</dbReference>
<feature type="compositionally biased region" description="Low complexity" evidence="1">
    <location>
        <begin position="49"/>
        <end position="59"/>
    </location>
</feature>
<dbReference type="PANTHER" id="PTHR47642">
    <property type="entry name" value="ATP-DEPENDENT DNA HELICASE"/>
    <property type="match status" value="1"/>
</dbReference>
<evidence type="ECO:0000313" key="4">
    <source>
        <dbReference type="Proteomes" id="UP001189429"/>
    </source>
</evidence>
<feature type="compositionally biased region" description="Low complexity" evidence="1">
    <location>
        <begin position="27"/>
        <end position="37"/>
    </location>
</feature>